<dbReference type="SUPFAM" id="SSF47226">
    <property type="entry name" value="Histidine-containing phosphotransfer domain, HPT domain"/>
    <property type="match status" value="1"/>
</dbReference>
<keyword evidence="6 19" id="KW-0808">Transferase</keyword>
<evidence type="ECO:0000256" key="15">
    <source>
        <dbReference type="PROSITE-ProRule" id="PRU00169"/>
    </source>
</evidence>
<feature type="modified residue" description="Phosphohistidine" evidence="14">
    <location>
        <position position="471"/>
    </location>
</feature>
<evidence type="ECO:0000256" key="1">
    <source>
        <dbReference type="ARBA" id="ARBA00000085"/>
    </source>
</evidence>
<evidence type="ECO:0000256" key="7">
    <source>
        <dbReference type="ARBA" id="ARBA00022692"/>
    </source>
</evidence>
<dbReference type="Proteomes" id="UP000254033">
    <property type="component" value="Unassembled WGS sequence"/>
</dbReference>
<dbReference type="EC" id="2.7.13.3" evidence="3"/>
<evidence type="ECO:0000259" key="16">
    <source>
        <dbReference type="PROSITE" id="PS50109"/>
    </source>
</evidence>
<gene>
    <name evidence="19" type="primary">bvgS_2</name>
    <name evidence="19" type="ORF">NCTC11978_01725</name>
</gene>
<dbReference type="SUPFAM" id="SSF47384">
    <property type="entry name" value="Homodimeric domain of signal transducing histidine kinase"/>
    <property type="match status" value="1"/>
</dbReference>
<dbReference type="PROSITE" id="PS50894">
    <property type="entry name" value="HPT"/>
    <property type="match status" value="1"/>
</dbReference>
<dbReference type="GO" id="GO:0005524">
    <property type="term" value="F:ATP binding"/>
    <property type="evidence" value="ECO:0007669"/>
    <property type="project" value="UniProtKB-KW"/>
</dbReference>
<dbReference type="Gene3D" id="3.40.50.2300">
    <property type="match status" value="1"/>
</dbReference>
<evidence type="ECO:0000259" key="18">
    <source>
        <dbReference type="PROSITE" id="PS50894"/>
    </source>
</evidence>
<evidence type="ECO:0000256" key="8">
    <source>
        <dbReference type="ARBA" id="ARBA00022741"/>
    </source>
</evidence>
<dbReference type="SUPFAM" id="SSF52172">
    <property type="entry name" value="CheY-like"/>
    <property type="match status" value="1"/>
</dbReference>
<evidence type="ECO:0000256" key="12">
    <source>
        <dbReference type="ARBA" id="ARBA00023012"/>
    </source>
</evidence>
<dbReference type="Pfam" id="PF00512">
    <property type="entry name" value="HisKA"/>
    <property type="match status" value="1"/>
</dbReference>
<evidence type="ECO:0000313" key="20">
    <source>
        <dbReference type="Proteomes" id="UP000254033"/>
    </source>
</evidence>
<dbReference type="SUPFAM" id="SSF55874">
    <property type="entry name" value="ATPase domain of HSP90 chaperone/DNA topoisomerase II/histidine kinase"/>
    <property type="match status" value="1"/>
</dbReference>
<dbReference type="CDD" id="cd17546">
    <property type="entry name" value="REC_hyHK_CKI1_RcsC-like"/>
    <property type="match status" value="1"/>
</dbReference>
<dbReference type="Gene3D" id="3.30.565.10">
    <property type="entry name" value="Histidine kinase-like ATPase, C-terminal domain"/>
    <property type="match status" value="1"/>
</dbReference>
<feature type="modified residue" description="4-aspartylphosphate" evidence="15">
    <location>
        <position position="342"/>
    </location>
</feature>
<comment type="catalytic activity">
    <reaction evidence="1">
        <text>ATP + protein L-histidine = ADP + protein N-phospho-L-histidine.</text>
        <dbReference type="EC" id="2.7.13.3"/>
    </reaction>
</comment>
<evidence type="ECO:0000256" key="11">
    <source>
        <dbReference type="ARBA" id="ARBA00022989"/>
    </source>
</evidence>
<sequence length="525" mass="58707">MNKSLTQREIELQVAKEAAELANIKKSKFLATMSHEIRTPMMGITGLLELLSLSRLDSDQQSTLTTIYESSKSLVRIIDDILDFSRIEAGKMEIAAKADSIAATIKKLHQLYNGAANRKGIVLETYCDPAISPALLFDSLRLQQILGNFLNNAIKLTSEGRIILRAELLERLEQSERLRFLVEDTGIGVPPRDLQQLFNPFVEIEKQPAQEVGGVNLEFVISKRLAELMNGSIDINSELNRGTIMILTITFPIADPKQIKNSDFMEPINQLAETLADRRHAPSILDAEKEHSLVCVVDDSPVNHKVLMQQLNSLGYAVEGATGGAEALSMLQSKRYALIFTDCNMPKMSGYELTHKIREYEQRNALKKIPIIACTADAQLDVKQNCLAAGMNDVLVKPVALTDLMRCMDYWLPLPTTPPINRSLLIEIVGEDEKSIQEILKDFKRTSSKSIALLSNAIEMKELNEVMNLAHQLKGACQLVGAKRLAIICQKIEEASRKNDEETVDSYRSKLDQEVQKLEKYLNSL</sequence>
<name>A0A378ITR7_9GAMM</name>
<organism evidence="19 20">
    <name type="scientific">Legionella feeleii</name>
    <dbReference type="NCBI Taxonomy" id="453"/>
    <lineage>
        <taxon>Bacteria</taxon>
        <taxon>Pseudomonadati</taxon>
        <taxon>Pseudomonadota</taxon>
        <taxon>Gammaproteobacteria</taxon>
        <taxon>Legionellales</taxon>
        <taxon>Legionellaceae</taxon>
        <taxon>Legionella</taxon>
    </lineage>
</organism>
<evidence type="ECO:0000256" key="6">
    <source>
        <dbReference type="ARBA" id="ARBA00022679"/>
    </source>
</evidence>
<dbReference type="Gene3D" id="1.20.120.160">
    <property type="entry name" value="HPT domain"/>
    <property type="match status" value="1"/>
</dbReference>
<accession>A0A378ITR7</accession>
<dbReference type="PRINTS" id="PR00344">
    <property type="entry name" value="BCTRLSENSOR"/>
</dbReference>
<dbReference type="GO" id="GO:0005886">
    <property type="term" value="C:plasma membrane"/>
    <property type="evidence" value="ECO:0007669"/>
    <property type="project" value="UniProtKB-SubCell"/>
</dbReference>
<feature type="domain" description="HPt" evidence="18">
    <location>
        <begin position="432"/>
        <end position="525"/>
    </location>
</feature>
<dbReference type="PROSITE" id="PS50110">
    <property type="entry name" value="RESPONSE_REGULATORY"/>
    <property type="match status" value="1"/>
</dbReference>
<evidence type="ECO:0000256" key="2">
    <source>
        <dbReference type="ARBA" id="ARBA00004651"/>
    </source>
</evidence>
<keyword evidence="11" id="KW-1133">Transmembrane helix</keyword>
<dbReference type="RefSeq" id="WP_115175233.1">
    <property type="nucleotide sequence ID" value="NZ_UGNY01000001.1"/>
</dbReference>
<evidence type="ECO:0000256" key="9">
    <source>
        <dbReference type="ARBA" id="ARBA00022777"/>
    </source>
</evidence>
<keyword evidence="13" id="KW-0472">Membrane</keyword>
<dbReference type="InterPro" id="IPR003661">
    <property type="entry name" value="HisK_dim/P_dom"/>
</dbReference>
<protein>
    <recommendedName>
        <fullName evidence="3">histidine kinase</fullName>
        <ecNumber evidence="3">2.7.13.3</ecNumber>
    </recommendedName>
</protein>
<keyword evidence="5 15" id="KW-0597">Phosphoprotein</keyword>
<dbReference type="PROSITE" id="PS50109">
    <property type="entry name" value="HIS_KIN"/>
    <property type="match status" value="1"/>
</dbReference>
<dbReference type="Pfam" id="PF01627">
    <property type="entry name" value="Hpt"/>
    <property type="match status" value="1"/>
</dbReference>
<keyword evidence="12" id="KW-0902">Two-component regulatory system</keyword>
<dbReference type="CDD" id="cd00082">
    <property type="entry name" value="HisKA"/>
    <property type="match status" value="1"/>
</dbReference>
<dbReference type="SMART" id="SM00448">
    <property type="entry name" value="REC"/>
    <property type="match status" value="1"/>
</dbReference>
<dbReference type="Pfam" id="PF02518">
    <property type="entry name" value="HATPase_c"/>
    <property type="match status" value="1"/>
</dbReference>
<evidence type="ECO:0000256" key="13">
    <source>
        <dbReference type="ARBA" id="ARBA00023136"/>
    </source>
</evidence>
<dbReference type="SMART" id="SM00388">
    <property type="entry name" value="HisKA"/>
    <property type="match status" value="1"/>
</dbReference>
<dbReference type="InterPro" id="IPR036097">
    <property type="entry name" value="HisK_dim/P_sf"/>
</dbReference>
<dbReference type="Gene3D" id="1.10.287.130">
    <property type="match status" value="1"/>
</dbReference>
<keyword evidence="9 19" id="KW-0418">Kinase</keyword>
<proteinExistence type="predicted"/>
<keyword evidence="4" id="KW-1003">Cell membrane</keyword>
<dbReference type="SMART" id="SM00387">
    <property type="entry name" value="HATPase_c"/>
    <property type="match status" value="1"/>
</dbReference>
<keyword evidence="7" id="KW-0812">Transmembrane</keyword>
<dbReference type="InterPro" id="IPR036890">
    <property type="entry name" value="HATPase_C_sf"/>
</dbReference>
<comment type="subcellular location">
    <subcellularLocation>
        <location evidence="2">Cell membrane</location>
        <topology evidence="2">Multi-pass membrane protein</topology>
    </subcellularLocation>
</comment>
<dbReference type="InterPro" id="IPR008207">
    <property type="entry name" value="Sig_transdc_His_kin_Hpt_dom"/>
</dbReference>
<dbReference type="FunFam" id="1.10.287.130:FF:000002">
    <property type="entry name" value="Two-component osmosensing histidine kinase"/>
    <property type="match status" value="1"/>
</dbReference>
<dbReference type="InterPro" id="IPR011006">
    <property type="entry name" value="CheY-like_superfamily"/>
</dbReference>
<evidence type="ECO:0000256" key="3">
    <source>
        <dbReference type="ARBA" id="ARBA00012438"/>
    </source>
</evidence>
<evidence type="ECO:0000256" key="10">
    <source>
        <dbReference type="ARBA" id="ARBA00022840"/>
    </source>
</evidence>
<reference evidence="19 20" key="1">
    <citation type="submission" date="2018-06" db="EMBL/GenBank/DDBJ databases">
        <authorList>
            <consortium name="Pathogen Informatics"/>
            <person name="Doyle S."/>
        </authorList>
    </citation>
    <scope>NUCLEOTIDE SEQUENCE [LARGE SCALE GENOMIC DNA]</scope>
    <source>
        <strain evidence="19 20">NCTC11978</strain>
    </source>
</reference>
<evidence type="ECO:0000259" key="17">
    <source>
        <dbReference type="PROSITE" id="PS50110"/>
    </source>
</evidence>
<evidence type="ECO:0000313" key="19">
    <source>
        <dbReference type="EMBL" id="STX38539.1"/>
    </source>
</evidence>
<feature type="domain" description="Response regulatory" evidence="17">
    <location>
        <begin position="293"/>
        <end position="412"/>
    </location>
</feature>
<evidence type="ECO:0000256" key="5">
    <source>
        <dbReference type="ARBA" id="ARBA00022553"/>
    </source>
</evidence>
<dbReference type="AlphaFoldDB" id="A0A378ITR7"/>
<dbReference type="InterPro" id="IPR004358">
    <property type="entry name" value="Sig_transdc_His_kin-like_C"/>
</dbReference>
<dbReference type="InterPro" id="IPR001789">
    <property type="entry name" value="Sig_transdc_resp-reg_receiver"/>
</dbReference>
<dbReference type="CDD" id="cd16922">
    <property type="entry name" value="HATPase_EvgS-ArcB-TorS-like"/>
    <property type="match status" value="1"/>
</dbReference>
<evidence type="ECO:0000256" key="14">
    <source>
        <dbReference type="PROSITE-ProRule" id="PRU00110"/>
    </source>
</evidence>
<evidence type="ECO:0000256" key="4">
    <source>
        <dbReference type="ARBA" id="ARBA00022475"/>
    </source>
</evidence>
<dbReference type="PANTHER" id="PTHR45339:SF1">
    <property type="entry name" value="HYBRID SIGNAL TRANSDUCTION HISTIDINE KINASE J"/>
    <property type="match status" value="1"/>
</dbReference>
<dbReference type="CDD" id="cd00088">
    <property type="entry name" value="HPT"/>
    <property type="match status" value="1"/>
</dbReference>
<dbReference type="EMBL" id="UGNY01000001">
    <property type="protein sequence ID" value="STX38539.1"/>
    <property type="molecule type" value="Genomic_DNA"/>
</dbReference>
<keyword evidence="8" id="KW-0547">Nucleotide-binding</keyword>
<dbReference type="InterPro" id="IPR036641">
    <property type="entry name" value="HPT_dom_sf"/>
</dbReference>
<dbReference type="Pfam" id="PF00072">
    <property type="entry name" value="Response_reg"/>
    <property type="match status" value="1"/>
</dbReference>
<dbReference type="PANTHER" id="PTHR45339">
    <property type="entry name" value="HYBRID SIGNAL TRANSDUCTION HISTIDINE KINASE J"/>
    <property type="match status" value="1"/>
</dbReference>
<dbReference type="GO" id="GO:0000155">
    <property type="term" value="F:phosphorelay sensor kinase activity"/>
    <property type="evidence" value="ECO:0007669"/>
    <property type="project" value="InterPro"/>
</dbReference>
<dbReference type="InterPro" id="IPR003594">
    <property type="entry name" value="HATPase_dom"/>
</dbReference>
<feature type="domain" description="Histidine kinase" evidence="16">
    <location>
        <begin position="32"/>
        <end position="253"/>
    </location>
</feature>
<dbReference type="InterPro" id="IPR005467">
    <property type="entry name" value="His_kinase_dom"/>
</dbReference>
<keyword evidence="10" id="KW-0067">ATP-binding</keyword>